<dbReference type="AlphaFoldDB" id="A0A7R9J4B4"/>
<name>A0A7R9J4B4_TIMCA</name>
<sequence length="351" mass="39771">MNEASLHNTRLATTLLLVGFNTKDKGYKKQGVVYKELEQLLQNSNAYSGSGSPHAEDFGHELEQWDSNSSSSVAGRSKKDPELRLPNTAGRVRGTMLFALLFFLDLAYLQCREMNNNVPRLNQVLESVVCSRRGPWSWRDESTGARRVESLLTRSSSKASDRLYLYLNGTLALFNIVLAYHTAHNDGLPKRVLQQAIDTAGSLLQLHKGQKRQRALEGEKEENGKYAASRTLPQLCFWTFWQHEIRLCAELRHWSVRGVQIQMQLQPDLNHQSQQQRLQCMCDGYTLNCLCTSAKEHIICALKSYSILTLSVLLQDVYLSHSGSKGDANKVETNLELRKIFISDDKIQIIV</sequence>
<protein>
    <submittedName>
        <fullName evidence="2">(California timema) hypothetical protein</fullName>
    </submittedName>
</protein>
<feature type="region of interest" description="Disordered" evidence="1">
    <location>
        <begin position="67"/>
        <end position="86"/>
    </location>
</feature>
<evidence type="ECO:0000313" key="2">
    <source>
        <dbReference type="EMBL" id="CAD7572226.1"/>
    </source>
</evidence>
<reference evidence="2" key="1">
    <citation type="submission" date="2020-11" db="EMBL/GenBank/DDBJ databases">
        <authorList>
            <person name="Tran Van P."/>
        </authorList>
    </citation>
    <scope>NUCLEOTIDE SEQUENCE</scope>
</reference>
<dbReference type="EMBL" id="OE180901">
    <property type="protein sequence ID" value="CAD7572226.1"/>
    <property type="molecule type" value="Genomic_DNA"/>
</dbReference>
<gene>
    <name evidence="2" type="ORF">TCMB3V08_LOCUS4878</name>
</gene>
<accession>A0A7R9J4B4</accession>
<evidence type="ECO:0000256" key="1">
    <source>
        <dbReference type="SAM" id="MobiDB-lite"/>
    </source>
</evidence>
<proteinExistence type="predicted"/>
<organism evidence="2">
    <name type="scientific">Timema californicum</name>
    <name type="common">California timema</name>
    <name type="synonym">Walking stick</name>
    <dbReference type="NCBI Taxonomy" id="61474"/>
    <lineage>
        <taxon>Eukaryota</taxon>
        <taxon>Metazoa</taxon>
        <taxon>Ecdysozoa</taxon>
        <taxon>Arthropoda</taxon>
        <taxon>Hexapoda</taxon>
        <taxon>Insecta</taxon>
        <taxon>Pterygota</taxon>
        <taxon>Neoptera</taxon>
        <taxon>Polyneoptera</taxon>
        <taxon>Phasmatodea</taxon>
        <taxon>Timematodea</taxon>
        <taxon>Timematoidea</taxon>
        <taxon>Timematidae</taxon>
        <taxon>Timema</taxon>
    </lineage>
</organism>